<reference evidence="7 8" key="1">
    <citation type="submission" date="2018-12" db="EMBL/GenBank/DDBJ databases">
        <title>Venturia inaequalis Genome Resource.</title>
        <authorList>
            <person name="Lichtner F.J."/>
        </authorList>
    </citation>
    <scope>NUCLEOTIDE SEQUENCE [LARGE SCALE GENOMIC DNA]</scope>
    <source>
        <strain evidence="7 8">120213</strain>
    </source>
</reference>
<protein>
    <recommendedName>
        <fullName evidence="6">LIM zinc-binding domain-containing protein</fullName>
    </recommendedName>
</protein>
<keyword evidence="2 4" id="KW-0862">Zinc</keyword>
<dbReference type="AlphaFoldDB" id="A0A8H3V1H1"/>
<feature type="compositionally biased region" description="Low complexity" evidence="5">
    <location>
        <begin position="640"/>
        <end position="657"/>
    </location>
</feature>
<dbReference type="Gene3D" id="3.40.50.150">
    <property type="entry name" value="Vaccinia Virus protein VP39"/>
    <property type="match status" value="1"/>
</dbReference>
<dbReference type="SMART" id="SM00132">
    <property type="entry name" value="LIM"/>
    <property type="match status" value="2"/>
</dbReference>
<accession>A0A8H3V1H1</accession>
<dbReference type="GO" id="GO:0003779">
    <property type="term" value="F:actin binding"/>
    <property type="evidence" value="ECO:0007669"/>
    <property type="project" value="TreeGrafter"/>
</dbReference>
<feature type="compositionally biased region" description="Acidic residues" evidence="5">
    <location>
        <begin position="277"/>
        <end position="288"/>
    </location>
</feature>
<evidence type="ECO:0000256" key="2">
    <source>
        <dbReference type="ARBA" id="ARBA00022833"/>
    </source>
</evidence>
<evidence type="ECO:0000256" key="1">
    <source>
        <dbReference type="ARBA" id="ARBA00022723"/>
    </source>
</evidence>
<feature type="region of interest" description="Disordered" evidence="5">
    <location>
        <begin position="861"/>
        <end position="885"/>
    </location>
</feature>
<dbReference type="PANTHER" id="PTHR24214:SF62">
    <property type="entry name" value="LEUPAXIN"/>
    <property type="match status" value="1"/>
</dbReference>
<dbReference type="GO" id="GO:0030695">
    <property type="term" value="F:GTPase regulator activity"/>
    <property type="evidence" value="ECO:0007669"/>
    <property type="project" value="UniProtKB-ARBA"/>
</dbReference>
<feature type="region of interest" description="Disordered" evidence="5">
    <location>
        <begin position="461"/>
        <end position="497"/>
    </location>
</feature>
<dbReference type="SUPFAM" id="SSF48452">
    <property type="entry name" value="TPR-like"/>
    <property type="match status" value="1"/>
</dbReference>
<keyword evidence="3 4" id="KW-0440">LIM domain</keyword>
<feature type="domain" description="LIM zinc-binding" evidence="6">
    <location>
        <begin position="733"/>
        <end position="794"/>
    </location>
</feature>
<feature type="region of interest" description="Disordered" evidence="5">
    <location>
        <begin position="576"/>
        <end position="657"/>
    </location>
</feature>
<dbReference type="InterPro" id="IPR050604">
    <property type="entry name" value="PDZ-LIM_domain"/>
</dbReference>
<dbReference type="InterPro" id="IPR011990">
    <property type="entry name" value="TPR-like_helical_dom_sf"/>
</dbReference>
<proteinExistence type="predicted"/>
<dbReference type="GO" id="GO:0051371">
    <property type="term" value="F:muscle alpha-actinin binding"/>
    <property type="evidence" value="ECO:0007669"/>
    <property type="project" value="TreeGrafter"/>
</dbReference>
<dbReference type="Proteomes" id="UP000447873">
    <property type="component" value="Unassembled WGS sequence"/>
</dbReference>
<dbReference type="PROSITE" id="PS50023">
    <property type="entry name" value="LIM_DOMAIN_2"/>
    <property type="match status" value="2"/>
</dbReference>
<dbReference type="PROSITE" id="PS00478">
    <property type="entry name" value="LIM_DOMAIN_1"/>
    <property type="match status" value="1"/>
</dbReference>
<dbReference type="InterPro" id="IPR001781">
    <property type="entry name" value="Znf_LIM"/>
</dbReference>
<dbReference type="InterPro" id="IPR002877">
    <property type="entry name" value="RNA_MeTrfase_FtsJ_dom"/>
</dbReference>
<feature type="compositionally biased region" description="Basic and acidic residues" evidence="5">
    <location>
        <begin position="861"/>
        <end position="884"/>
    </location>
</feature>
<dbReference type="Pfam" id="PF00412">
    <property type="entry name" value="LIM"/>
    <property type="match status" value="2"/>
</dbReference>
<feature type="compositionally biased region" description="Basic residues" evidence="5">
    <location>
        <begin position="1172"/>
        <end position="1186"/>
    </location>
</feature>
<feature type="region of interest" description="Disordered" evidence="5">
    <location>
        <begin position="1167"/>
        <end position="1186"/>
    </location>
</feature>
<dbReference type="GO" id="GO:0001725">
    <property type="term" value="C:stress fiber"/>
    <property type="evidence" value="ECO:0007669"/>
    <property type="project" value="TreeGrafter"/>
</dbReference>
<dbReference type="GO" id="GO:0031941">
    <property type="term" value="C:filamentous actin"/>
    <property type="evidence" value="ECO:0007669"/>
    <property type="project" value="TreeGrafter"/>
</dbReference>
<dbReference type="Gene3D" id="2.10.110.10">
    <property type="entry name" value="Cysteine Rich Protein"/>
    <property type="match status" value="2"/>
</dbReference>
<feature type="compositionally biased region" description="Polar residues" evidence="5">
    <location>
        <begin position="461"/>
        <end position="471"/>
    </location>
</feature>
<dbReference type="Pfam" id="PF17111">
    <property type="entry name" value="PigL_N"/>
    <property type="match status" value="1"/>
</dbReference>
<feature type="compositionally biased region" description="Basic and acidic residues" evidence="5">
    <location>
        <begin position="625"/>
        <end position="638"/>
    </location>
</feature>
<evidence type="ECO:0000259" key="6">
    <source>
        <dbReference type="PROSITE" id="PS50023"/>
    </source>
</evidence>
<dbReference type="CDD" id="cd09392">
    <property type="entry name" value="LIM2_Lrg1p_like"/>
    <property type="match status" value="1"/>
</dbReference>
<dbReference type="Pfam" id="PF01728">
    <property type="entry name" value="FtsJ"/>
    <property type="match status" value="1"/>
</dbReference>
<dbReference type="InterPro" id="IPR031348">
    <property type="entry name" value="PigL_N"/>
</dbReference>
<dbReference type="Gene3D" id="1.25.40.10">
    <property type="entry name" value="Tetratricopeptide repeat domain"/>
    <property type="match status" value="1"/>
</dbReference>
<evidence type="ECO:0000256" key="5">
    <source>
        <dbReference type="SAM" id="MobiDB-lite"/>
    </source>
</evidence>
<feature type="compositionally biased region" description="Polar residues" evidence="5">
    <location>
        <begin position="487"/>
        <end position="497"/>
    </location>
</feature>
<organism evidence="7 8">
    <name type="scientific">Venturia inaequalis</name>
    <name type="common">Apple scab fungus</name>
    <dbReference type="NCBI Taxonomy" id="5025"/>
    <lineage>
        <taxon>Eukaryota</taxon>
        <taxon>Fungi</taxon>
        <taxon>Dikarya</taxon>
        <taxon>Ascomycota</taxon>
        <taxon>Pezizomycotina</taxon>
        <taxon>Dothideomycetes</taxon>
        <taxon>Pleosporomycetidae</taxon>
        <taxon>Venturiales</taxon>
        <taxon>Venturiaceae</taxon>
        <taxon>Venturia</taxon>
    </lineage>
</organism>
<evidence type="ECO:0000313" key="7">
    <source>
        <dbReference type="EMBL" id="KAE9979327.1"/>
    </source>
</evidence>
<dbReference type="EMBL" id="WNWS01000120">
    <property type="protein sequence ID" value="KAE9979327.1"/>
    <property type="molecule type" value="Genomic_DNA"/>
</dbReference>
<name>A0A8H3V1H1_VENIN</name>
<feature type="domain" description="LIM zinc-binding" evidence="6">
    <location>
        <begin position="670"/>
        <end position="732"/>
    </location>
</feature>
<dbReference type="SUPFAM" id="SSF57716">
    <property type="entry name" value="Glucocorticoid receptor-like (DNA-binding domain)"/>
    <property type="match status" value="2"/>
</dbReference>
<dbReference type="CDD" id="cd09391">
    <property type="entry name" value="LIM1_Lrg1p_like"/>
    <property type="match status" value="1"/>
</dbReference>
<feature type="compositionally biased region" description="Polar residues" evidence="5">
    <location>
        <begin position="534"/>
        <end position="547"/>
    </location>
</feature>
<evidence type="ECO:0000256" key="3">
    <source>
        <dbReference type="ARBA" id="ARBA00023038"/>
    </source>
</evidence>
<evidence type="ECO:0000313" key="8">
    <source>
        <dbReference type="Proteomes" id="UP000447873"/>
    </source>
</evidence>
<dbReference type="GO" id="GO:0046872">
    <property type="term" value="F:metal ion binding"/>
    <property type="evidence" value="ECO:0007669"/>
    <property type="project" value="UniProtKB-KW"/>
</dbReference>
<dbReference type="InterPro" id="IPR029063">
    <property type="entry name" value="SAM-dependent_MTases_sf"/>
</dbReference>
<gene>
    <name evidence="7" type="ORF">EG328_000972</name>
</gene>
<comment type="caution">
    <text evidence="7">The sequence shown here is derived from an EMBL/GenBank/DDBJ whole genome shotgun (WGS) entry which is preliminary data.</text>
</comment>
<feature type="region of interest" description="Disordered" evidence="5">
    <location>
        <begin position="522"/>
        <end position="547"/>
    </location>
</feature>
<dbReference type="PANTHER" id="PTHR24214">
    <property type="entry name" value="PDZ AND LIM DOMAIN PROTEIN ZASP"/>
    <property type="match status" value="1"/>
</dbReference>
<sequence length="1186" mass="131635">MDPLSIAAGSAGLATSCFKIVSILYTFIDETRSVDENVAALIAEVRGLSQVLETVSKSLKHDALVGLRSSDNVNLWTMVEGSLQECGITLDKLQTMLQDLNGTANSRFGVLRRPIMQVRLNMKLKEIGDFQQQVRSHYSGMQLTLGTINVNSSQQDLSRQLTDLKDQIILANTLALQQQTAQPGLSLDTLQDSRRISTHLRNLARDAESLRSSASTAIEGDRSTIWGGSVLGDQLSNDQYRDIRNWIPPPIEEESLEGKSIGSGPISDGHTARADSDSDSESDPEQELVEMFEKRGLQKLADKKYEQAEKFLCKAISLRKPSSKTTTSLEHIKANLADCYCQQAKWEDADRLLSELSDSRNKLDILALHSLHAVSHVYFGKANLDAADRTCRKSLLGKKKLLGKTHESYYLTLLLLACICDAKGDEVQGDGWRHFLPASLESRTRPVPLDHQLRPETFTPSHLLESSQSPAVQPIPETAASDEGNKQPLQSGLETQSAPAIMDEAIGASSLSIRRKPLHLSTLDDQEVDPAEQSAITAPTSGSDVLATDSQTADLKSLMPYFFDSSVENNAQAEIVKPLHDEQPAKPTLDSSEKIGDGSSSKPAVKSRDGGWWAKMLDPSTRTSSSDDKHEPEAHPKPAPETFTSPHASPPSSIILPSLTLPMPRSSTHKVCGKCAQSLSGRFVRALGDMYHLECFTCKDCGTIVASKFFTLQDGQIELPLCETDYFRRLDLLCAGCGLACRGSYITALEKKYHTECFKCQTQGCNRVFGAADNYYEHEDGVYCREHYSEHYALRSSTILVNADTLPVTVSSHNVPLDPSLAGPQVYDPDAAPNKTIREYLTKRSSTFVRLEAARKKGWADPEGDKYWQKRHEQADKATGRDPENEQAEVFYEMTKQIAREMQDKTEAMTPGHLGAETFQSLDLCMAPGGFTWGANEYNIGGAVAYGITLASEEGGHRNFYVNAAVKFMDITMLASEAGIDDIPKTHPDHSLFITERPFLDQQYQLVFCGGAVLRTHQRSEHRRDFERSRLTTSQLILAMQRILPGGTMVVLLRRPDAWDVVHLLHQFDSFAEIQLFKPAKKHAVRSTFYLVAKNVQPESETAKAALKEWKQSWIRSTFGGESGTGEKDPETGVEDVQKVLDEFGTKLIELATHVWKTQADALVKQDFKKSPKDKRKKQFHWPQRR</sequence>
<dbReference type="GO" id="GO:0032259">
    <property type="term" value="P:methylation"/>
    <property type="evidence" value="ECO:0007669"/>
    <property type="project" value="InterPro"/>
</dbReference>
<dbReference type="GO" id="GO:0008168">
    <property type="term" value="F:methyltransferase activity"/>
    <property type="evidence" value="ECO:0007669"/>
    <property type="project" value="InterPro"/>
</dbReference>
<dbReference type="GO" id="GO:0030036">
    <property type="term" value="P:actin cytoskeleton organization"/>
    <property type="evidence" value="ECO:0007669"/>
    <property type="project" value="TreeGrafter"/>
</dbReference>
<evidence type="ECO:0000256" key="4">
    <source>
        <dbReference type="PROSITE-ProRule" id="PRU00125"/>
    </source>
</evidence>
<keyword evidence="1 4" id="KW-0479">Metal-binding</keyword>
<feature type="region of interest" description="Disordered" evidence="5">
    <location>
        <begin position="251"/>
        <end position="288"/>
    </location>
</feature>